<keyword evidence="3" id="KW-1185">Reference proteome</keyword>
<name>A0A1Q3DW33_LENED</name>
<evidence type="ECO:0000313" key="2">
    <source>
        <dbReference type="EMBL" id="GAV99204.1"/>
    </source>
</evidence>
<accession>A0A1Q3DW33</accession>
<dbReference type="AlphaFoldDB" id="A0A1Q3DW33"/>
<protein>
    <submittedName>
        <fullName evidence="2">Uncharacterized protein</fullName>
    </submittedName>
</protein>
<reference evidence="2 3" key="1">
    <citation type="submission" date="2016-08" db="EMBL/GenBank/DDBJ databases">
        <authorList>
            <consortium name="Lentinula edodes genome sequencing consortium"/>
            <person name="Sakamoto Y."/>
            <person name="Nakade K."/>
            <person name="Sato S."/>
            <person name="Yoshida Y."/>
            <person name="Miyazaki K."/>
            <person name="Natsume S."/>
            <person name="Konno N."/>
        </authorList>
    </citation>
    <scope>NUCLEOTIDE SEQUENCE [LARGE SCALE GENOMIC DNA]</scope>
    <source>
        <strain evidence="2 3">NBRC 111202</strain>
    </source>
</reference>
<gene>
    <name evidence="2" type="ORF">LENED_000645</name>
</gene>
<sequence>MRFNIPCLALGLISTAYAVPVAINVGLSYSSITARNGNFPHVEYEFTREGQPRKIKLEKNLPKFKFPSHQPSLANAAVETVLAGFGTTGSALNDFVGVDMEENQDPRTIDFNVTSVILLEPGGIYCPCVGTATILFKSQTIIGTLISYERRFPAVEGDEAQKERKERIKKERIQKTKTICLEFVPAGARIRRMELEG</sequence>
<evidence type="ECO:0000313" key="3">
    <source>
        <dbReference type="Proteomes" id="UP000188533"/>
    </source>
</evidence>
<dbReference type="EMBL" id="BDGU01000012">
    <property type="protein sequence ID" value="GAV99204.1"/>
    <property type="molecule type" value="Genomic_DNA"/>
</dbReference>
<keyword evidence="1" id="KW-0732">Signal</keyword>
<comment type="caution">
    <text evidence="2">The sequence shown here is derived from an EMBL/GenBank/DDBJ whole genome shotgun (WGS) entry which is preliminary data.</text>
</comment>
<feature type="chain" id="PRO_5012524006" evidence="1">
    <location>
        <begin position="19"/>
        <end position="197"/>
    </location>
</feature>
<organism evidence="2 3">
    <name type="scientific">Lentinula edodes</name>
    <name type="common">Shiitake mushroom</name>
    <name type="synonym">Lentinus edodes</name>
    <dbReference type="NCBI Taxonomy" id="5353"/>
    <lineage>
        <taxon>Eukaryota</taxon>
        <taxon>Fungi</taxon>
        <taxon>Dikarya</taxon>
        <taxon>Basidiomycota</taxon>
        <taxon>Agaricomycotina</taxon>
        <taxon>Agaricomycetes</taxon>
        <taxon>Agaricomycetidae</taxon>
        <taxon>Agaricales</taxon>
        <taxon>Marasmiineae</taxon>
        <taxon>Omphalotaceae</taxon>
        <taxon>Lentinula</taxon>
    </lineage>
</organism>
<dbReference type="Proteomes" id="UP000188533">
    <property type="component" value="Unassembled WGS sequence"/>
</dbReference>
<feature type="signal peptide" evidence="1">
    <location>
        <begin position="1"/>
        <end position="18"/>
    </location>
</feature>
<proteinExistence type="predicted"/>
<evidence type="ECO:0000256" key="1">
    <source>
        <dbReference type="SAM" id="SignalP"/>
    </source>
</evidence>
<reference evidence="2 3" key="2">
    <citation type="submission" date="2017-02" db="EMBL/GenBank/DDBJ databases">
        <title>A genome survey and senescence transcriptome analysis in Lentinula edodes.</title>
        <authorList>
            <person name="Sakamoto Y."/>
            <person name="Nakade K."/>
            <person name="Sato S."/>
            <person name="Yoshida Y."/>
            <person name="Miyazaki K."/>
            <person name="Natsume S."/>
            <person name="Konno N."/>
        </authorList>
    </citation>
    <scope>NUCLEOTIDE SEQUENCE [LARGE SCALE GENOMIC DNA]</scope>
    <source>
        <strain evidence="2 3">NBRC 111202</strain>
    </source>
</reference>